<dbReference type="EMBL" id="LSYS01005191">
    <property type="protein sequence ID" value="OPJ78154.1"/>
    <property type="molecule type" value="Genomic_DNA"/>
</dbReference>
<dbReference type="Proteomes" id="UP000190648">
    <property type="component" value="Unassembled WGS sequence"/>
</dbReference>
<sequence>MMTGEKALDWLRTTATAGEKIREKRNGGTQPCSLFDVKHASTPAQGIPALKSPGDQSVLWQRDPQLNPIGLKEHLGASSFMFLNLPAAAFMTQILLEATIVFESHLDT</sequence>
<reference evidence="1 2" key="1">
    <citation type="submission" date="2016-02" db="EMBL/GenBank/DDBJ databases">
        <title>Band-tailed pigeon sequencing and assembly.</title>
        <authorList>
            <person name="Soares A.E."/>
            <person name="Novak B.J."/>
            <person name="Rice E.S."/>
            <person name="O'Connell B."/>
            <person name="Chang D."/>
            <person name="Weber S."/>
            <person name="Shapiro B."/>
        </authorList>
    </citation>
    <scope>NUCLEOTIDE SEQUENCE [LARGE SCALE GENOMIC DNA]</scope>
    <source>
        <strain evidence="1">BTP2013</strain>
        <tissue evidence="1">Blood</tissue>
    </source>
</reference>
<proteinExistence type="predicted"/>
<gene>
    <name evidence="1" type="ORF">AV530_015129</name>
</gene>
<accession>A0A1V4K169</accession>
<evidence type="ECO:0000313" key="2">
    <source>
        <dbReference type="Proteomes" id="UP000190648"/>
    </source>
</evidence>
<comment type="caution">
    <text evidence="1">The sequence shown here is derived from an EMBL/GenBank/DDBJ whole genome shotgun (WGS) entry which is preliminary data.</text>
</comment>
<keyword evidence="2" id="KW-1185">Reference proteome</keyword>
<evidence type="ECO:0000313" key="1">
    <source>
        <dbReference type="EMBL" id="OPJ78154.1"/>
    </source>
</evidence>
<protein>
    <submittedName>
        <fullName evidence="1">Uncharacterized protein</fullName>
    </submittedName>
</protein>
<name>A0A1V4K169_PATFA</name>
<organism evidence="1 2">
    <name type="scientific">Patagioenas fasciata monilis</name>
    <dbReference type="NCBI Taxonomy" id="372326"/>
    <lineage>
        <taxon>Eukaryota</taxon>
        <taxon>Metazoa</taxon>
        <taxon>Chordata</taxon>
        <taxon>Craniata</taxon>
        <taxon>Vertebrata</taxon>
        <taxon>Euteleostomi</taxon>
        <taxon>Archelosauria</taxon>
        <taxon>Archosauria</taxon>
        <taxon>Dinosauria</taxon>
        <taxon>Saurischia</taxon>
        <taxon>Theropoda</taxon>
        <taxon>Coelurosauria</taxon>
        <taxon>Aves</taxon>
        <taxon>Neognathae</taxon>
        <taxon>Neoaves</taxon>
        <taxon>Columbimorphae</taxon>
        <taxon>Columbiformes</taxon>
        <taxon>Columbidae</taxon>
        <taxon>Patagioenas</taxon>
    </lineage>
</organism>
<dbReference type="AlphaFoldDB" id="A0A1V4K169"/>